<name>E4ZZG7_LEPMJ</name>
<dbReference type="Proteomes" id="UP000002668">
    <property type="component" value="Genome"/>
</dbReference>
<sequence length="73" mass="8734">MPPQMRRPKRRCKIDRRIEQYMRRQSFCQRAQESLALRLNLPQDQTRYGNCTQNLRTKGVEQHDDGCPTLDCP</sequence>
<proteinExistence type="predicted"/>
<dbReference type="HOGENOM" id="CLU_2705261_0_0_1"/>
<keyword evidence="2" id="KW-1185">Reference proteome</keyword>
<dbReference type="InParanoid" id="E4ZZG7"/>
<evidence type="ECO:0000313" key="2">
    <source>
        <dbReference type="Proteomes" id="UP000002668"/>
    </source>
</evidence>
<protein>
    <submittedName>
        <fullName evidence="1">Predicted protein</fullName>
    </submittedName>
</protein>
<reference evidence="2" key="1">
    <citation type="journal article" date="2011" name="Nat. Commun.">
        <title>Effector diversification within compartments of the Leptosphaeria maculans genome affected by Repeat-Induced Point mutations.</title>
        <authorList>
            <person name="Rouxel T."/>
            <person name="Grandaubert J."/>
            <person name="Hane J.K."/>
            <person name="Hoede C."/>
            <person name="van de Wouw A.P."/>
            <person name="Couloux A."/>
            <person name="Dominguez V."/>
            <person name="Anthouard V."/>
            <person name="Bally P."/>
            <person name="Bourras S."/>
            <person name="Cozijnsen A.J."/>
            <person name="Ciuffetti L.M."/>
            <person name="Degrave A."/>
            <person name="Dilmaghani A."/>
            <person name="Duret L."/>
            <person name="Fudal I."/>
            <person name="Goodwin S.B."/>
            <person name="Gout L."/>
            <person name="Glaser N."/>
            <person name="Linglin J."/>
            <person name="Kema G.H.J."/>
            <person name="Lapalu N."/>
            <person name="Lawrence C.B."/>
            <person name="May K."/>
            <person name="Meyer M."/>
            <person name="Ollivier B."/>
            <person name="Poulain J."/>
            <person name="Schoch C.L."/>
            <person name="Simon A."/>
            <person name="Spatafora J.W."/>
            <person name="Stachowiak A."/>
            <person name="Turgeon B.G."/>
            <person name="Tyler B.M."/>
            <person name="Vincent D."/>
            <person name="Weissenbach J."/>
            <person name="Amselem J."/>
            <person name="Quesneville H."/>
            <person name="Oliver R.P."/>
            <person name="Wincker P."/>
            <person name="Balesdent M.-H."/>
            <person name="Howlett B.J."/>
        </authorList>
    </citation>
    <scope>NUCLEOTIDE SEQUENCE [LARGE SCALE GENOMIC DNA]</scope>
    <source>
        <strain evidence="2">JN3 / isolate v23.1.3 / race Av1-4-5-6-7-8</strain>
    </source>
</reference>
<evidence type="ECO:0000313" key="1">
    <source>
        <dbReference type="EMBL" id="CBX96762.1"/>
    </source>
</evidence>
<dbReference type="VEuPathDB" id="FungiDB:LEMA_P098930.1"/>
<dbReference type="AlphaFoldDB" id="E4ZZG7"/>
<dbReference type="EMBL" id="FP929130">
    <property type="protein sequence ID" value="CBX96762.1"/>
    <property type="molecule type" value="Genomic_DNA"/>
</dbReference>
<accession>E4ZZG7</accession>
<gene>
    <name evidence="1" type="ORF">LEMA_P098930.1</name>
</gene>
<organism evidence="2">
    <name type="scientific">Leptosphaeria maculans (strain JN3 / isolate v23.1.3 / race Av1-4-5-6-7-8)</name>
    <name type="common">Blackleg fungus</name>
    <name type="synonym">Phoma lingam</name>
    <dbReference type="NCBI Taxonomy" id="985895"/>
    <lineage>
        <taxon>Eukaryota</taxon>
        <taxon>Fungi</taxon>
        <taxon>Dikarya</taxon>
        <taxon>Ascomycota</taxon>
        <taxon>Pezizomycotina</taxon>
        <taxon>Dothideomycetes</taxon>
        <taxon>Pleosporomycetidae</taxon>
        <taxon>Pleosporales</taxon>
        <taxon>Pleosporineae</taxon>
        <taxon>Leptosphaeriaceae</taxon>
        <taxon>Plenodomus</taxon>
        <taxon>Plenodomus lingam/Leptosphaeria maculans species complex</taxon>
    </lineage>
</organism>